<dbReference type="InterPro" id="IPR058714">
    <property type="entry name" value="LpqS"/>
</dbReference>
<keyword evidence="1" id="KW-0812">Transmembrane</keyword>
<feature type="transmembrane region" description="Helical" evidence="1">
    <location>
        <begin position="20"/>
        <end position="38"/>
    </location>
</feature>
<keyword evidence="1" id="KW-1133">Transmembrane helix</keyword>
<proteinExistence type="predicted"/>
<reference evidence="2 3" key="1">
    <citation type="journal article" date="2019" name="Emerg. Microbes Infect.">
        <title>Comprehensive subspecies identification of 175 nontuberculous mycobacteria species based on 7547 genomic profiles.</title>
        <authorList>
            <person name="Matsumoto Y."/>
            <person name="Kinjo T."/>
            <person name="Motooka D."/>
            <person name="Nabeya D."/>
            <person name="Jung N."/>
            <person name="Uechi K."/>
            <person name="Horii T."/>
            <person name="Iida T."/>
            <person name="Fujita J."/>
            <person name="Nakamura S."/>
        </authorList>
    </citation>
    <scope>NUCLEOTIDE SEQUENCE [LARGE SCALE GENOMIC DNA]</scope>
    <source>
        <strain evidence="2 3">JCM 12688</strain>
    </source>
</reference>
<accession>A0A7I7WEL0</accession>
<gene>
    <name evidence="2" type="ORF">MGAD_03440</name>
</gene>
<dbReference type="AlphaFoldDB" id="A0A7I7WEL0"/>
<sequence length="141" mass="15156">MGNIVSYKDARSSRRLRQAVALAVVVWVLIIGADALWASPAEPDNHGPHPIATSLADHFAVALDHSHARQAATHTAHDVLALAVSPRTATILATLVLALGVTASWAFDRWAAGQTIRGPPKRAYLFLSGRQLLARLCIARR</sequence>
<evidence type="ECO:0000313" key="3">
    <source>
        <dbReference type="Proteomes" id="UP000466187"/>
    </source>
</evidence>
<dbReference type="Pfam" id="PF26327">
    <property type="entry name" value="LpqS"/>
    <property type="match status" value="1"/>
</dbReference>
<protein>
    <recommendedName>
        <fullName evidence="4">Lipoprotein LpqS</fullName>
    </recommendedName>
</protein>
<organism evidence="2 3">
    <name type="scientific">Mycolicibacterium gadium</name>
    <name type="common">Mycobacterium gadium</name>
    <dbReference type="NCBI Taxonomy" id="1794"/>
    <lineage>
        <taxon>Bacteria</taxon>
        <taxon>Bacillati</taxon>
        <taxon>Actinomycetota</taxon>
        <taxon>Actinomycetes</taxon>
        <taxon>Mycobacteriales</taxon>
        <taxon>Mycobacteriaceae</taxon>
        <taxon>Mycolicibacterium</taxon>
    </lineage>
</organism>
<evidence type="ECO:0000313" key="2">
    <source>
        <dbReference type="EMBL" id="BBZ16009.1"/>
    </source>
</evidence>
<keyword evidence="1" id="KW-0472">Membrane</keyword>
<dbReference type="KEGG" id="mgad:MGAD_03440"/>
<feature type="transmembrane region" description="Helical" evidence="1">
    <location>
        <begin position="89"/>
        <end position="107"/>
    </location>
</feature>
<dbReference type="EMBL" id="AP022608">
    <property type="protein sequence ID" value="BBZ16009.1"/>
    <property type="molecule type" value="Genomic_DNA"/>
</dbReference>
<name>A0A7I7WEL0_MYCGU</name>
<dbReference type="Proteomes" id="UP000466187">
    <property type="component" value="Chromosome"/>
</dbReference>
<evidence type="ECO:0000256" key="1">
    <source>
        <dbReference type="SAM" id="Phobius"/>
    </source>
</evidence>
<evidence type="ECO:0008006" key="4">
    <source>
        <dbReference type="Google" id="ProtNLM"/>
    </source>
</evidence>